<dbReference type="InterPro" id="IPR050643">
    <property type="entry name" value="Periplasmic_pilus_chap"/>
</dbReference>
<dbReference type="RefSeq" id="WP_146860892.1">
    <property type="nucleotide sequence ID" value="NZ_BJTZ01000001.1"/>
</dbReference>
<dbReference type="Gene3D" id="2.60.40.10">
    <property type="entry name" value="Immunoglobulins"/>
    <property type="match status" value="1"/>
</dbReference>
<name>A0A510UCB1_ALIFS</name>
<dbReference type="GO" id="GO:0071555">
    <property type="term" value="P:cell wall organization"/>
    <property type="evidence" value="ECO:0007669"/>
    <property type="project" value="InterPro"/>
</dbReference>
<proteinExistence type="predicted"/>
<gene>
    <name evidence="2" type="ORF">AFI02nite_02500</name>
</gene>
<protein>
    <recommendedName>
        <fullName evidence="1">Pili assembly chaperone N-terminal domain-containing protein</fullName>
    </recommendedName>
</protein>
<feature type="domain" description="Pili assembly chaperone N-terminal" evidence="1">
    <location>
        <begin position="35"/>
        <end position="143"/>
    </location>
</feature>
<dbReference type="PANTHER" id="PTHR30251:SF4">
    <property type="entry name" value="SLR1668 PROTEIN"/>
    <property type="match status" value="1"/>
</dbReference>
<dbReference type="InterPro" id="IPR013783">
    <property type="entry name" value="Ig-like_fold"/>
</dbReference>
<dbReference type="InterPro" id="IPR016147">
    <property type="entry name" value="Pili_assmbl_chaperone_N"/>
</dbReference>
<dbReference type="SUPFAM" id="SSF49354">
    <property type="entry name" value="PapD-like"/>
    <property type="match status" value="1"/>
</dbReference>
<reference evidence="2 3" key="1">
    <citation type="submission" date="2019-07" db="EMBL/GenBank/DDBJ databases">
        <title>Whole genome shotgun sequence of Aliivibrio fischeri NBRC 101058.</title>
        <authorList>
            <person name="Hosoyama A."/>
            <person name="Uohara A."/>
            <person name="Ohji S."/>
            <person name="Ichikawa N."/>
        </authorList>
    </citation>
    <scope>NUCLEOTIDE SEQUENCE [LARGE SCALE GENOMIC DNA]</scope>
    <source>
        <strain evidence="2 3">NBRC 101058</strain>
    </source>
</reference>
<comment type="caution">
    <text evidence="2">The sequence shown here is derived from an EMBL/GenBank/DDBJ whole genome shotgun (WGS) entry which is preliminary data.</text>
</comment>
<dbReference type="Pfam" id="PF00345">
    <property type="entry name" value="PapD_N"/>
    <property type="match status" value="1"/>
</dbReference>
<dbReference type="GO" id="GO:0030288">
    <property type="term" value="C:outer membrane-bounded periplasmic space"/>
    <property type="evidence" value="ECO:0007669"/>
    <property type="project" value="InterPro"/>
</dbReference>
<dbReference type="EMBL" id="BJTZ01000001">
    <property type="protein sequence ID" value="GEK12214.1"/>
    <property type="molecule type" value="Genomic_DNA"/>
</dbReference>
<accession>A0A510UCB1</accession>
<dbReference type="InterPro" id="IPR008962">
    <property type="entry name" value="PapD-like_sf"/>
</dbReference>
<dbReference type="Proteomes" id="UP000321787">
    <property type="component" value="Unassembled WGS sequence"/>
</dbReference>
<evidence type="ECO:0000313" key="2">
    <source>
        <dbReference type="EMBL" id="GEK12214.1"/>
    </source>
</evidence>
<dbReference type="PANTHER" id="PTHR30251">
    <property type="entry name" value="PILUS ASSEMBLY CHAPERONE"/>
    <property type="match status" value="1"/>
</dbReference>
<organism evidence="2 3">
    <name type="scientific">Aliivibrio fischeri</name>
    <name type="common">Vibrio fischeri</name>
    <dbReference type="NCBI Taxonomy" id="668"/>
    <lineage>
        <taxon>Bacteria</taxon>
        <taxon>Pseudomonadati</taxon>
        <taxon>Pseudomonadota</taxon>
        <taxon>Gammaproteobacteria</taxon>
        <taxon>Vibrionales</taxon>
        <taxon>Vibrionaceae</taxon>
        <taxon>Aliivibrio</taxon>
    </lineage>
</organism>
<sequence length="218" mass="24483">MKKQIYVFLLTLIFPFHLSAFELFPMVNFFSDHGKDSSGFFKITNASLQPLPVEIEVRKRQVTGEESEVLIESADIFVFPPQALIAPGASQTIKIQYIGSPKEIAESYRLIVSQLPLKDEMGSDSIQMLFRIGGLVFVSPNKVNETVKSQLSTNENNQSVLMIDNVGNSIVDVSKQTWNVSLDDKKYTWKWSDIEPFISLQYLVPGQSASLLVSDLTQ</sequence>
<dbReference type="AlphaFoldDB" id="A0A510UCB1"/>
<evidence type="ECO:0000313" key="3">
    <source>
        <dbReference type="Proteomes" id="UP000321787"/>
    </source>
</evidence>
<evidence type="ECO:0000259" key="1">
    <source>
        <dbReference type="Pfam" id="PF00345"/>
    </source>
</evidence>